<dbReference type="InterPro" id="IPR001242">
    <property type="entry name" value="Condensation_dom"/>
</dbReference>
<gene>
    <name evidence="7" type="primary">spiA</name>
</gene>
<dbReference type="GO" id="GO:0044550">
    <property type="term" value="P:secondary metabolite biosynthetic process"/>
    <property type="evidence" value="ECO:0007669"/>
    <property type="project" value="TreeGrafter"/>
</dbReference>
<evidence type="ECO:0000313" key="7">
    <source>
        <dbReference type="EMBL" id="AFR69331.1"/>
    </source>
</evidence>
<dbReference type="PROSITE" id="PS50075">
    <property type="entry name" value="CARRIER"/>
    <property type="match status" value="1"/>
</dbReference>
<dbReference type="SUPFAM" id="SSF56801">
    <property type="entry name" value="Acetyl-CoA synthetase-like"/>
    <property type="match status" value="2"/>
</dbReference>
<keyword evidence="5" id="KW-0436">Ligase</keyword>
<evidence type="ECO:0000256" key="5">
    <source>
        <dbReference type="ARBA" id="ARBA00022598"/>
    </source>
</evidence>
<dbReference type="GO" id="GO:0005737">
    <property type="term" value="C:cytoplasm"/>
    <property type="evidence" value="ECO:0007669"/>
    <property type="project" value="TreeGrafter"/>
</dbReference>
<keyword evidence="3" id="KW-0596">Phosphopantetheine</keyword>
<dbReference type="InterPro" id="IPR010071">
    <property type="entry name" value="AA_adenyl_dom"/>
</dbReference>
<dbReference type="SUPFAM" id="SSF47336">
    <property type="entry name" value="ACP-like"/>
    <property type="match status" value="1"/>
</dbReference>
<dbReference type="Gene3D" id="3.40.50.12780">
    <property type="entry name" value="N-terminal domain of ligase-like"/>
    <property type="match status" value="2"/>
</dbReference>
<accession>V5IZH8</accession>
<dbReference type="EMBL" id="JQ045344">
    <property type="protein sequence ID" value="AFR69331.1"/>
    <property type="molecule type" value="Genomic_DNA"/>
</dbReference>
<dbReference type="SUPFAM" id="SSF52777">
    <property type="entry name" value="CoA-dependent acyltransferases"/>
    <property type="match status" value="2"/>
</dbReference>
<comment type="cofactor">
    <cofactor evidence="1">
        <name>pantetheine 4'-phosphate</name>
        <dbReference type="ChEBI" id="CHEBI:47942"/>
    </cofactor>
</comment>
<dbReference type="GO" id="GO:0008610">
    <property type="term" value="P:lipid biosynthetic process"/>
    <property type="evidence" value="ECO:0007669"/>
    <property type="project" value="InterPro"/>
</dbReference>
<name>V5IZH8_9PSED</name>
<dbReference type="InterPro" id="IPR020845">
    <property type="entry name" value="AMP-binding_CS"/>
</dbReference>
<dbReference type="Pfam" id="PF00550">
    <property type="entry name" value="PP-binding"/>
    <property type="match status" value="2"/>
</dbReference>
<dbReference type="PANTHER" id="PTHR45527:SF10">
    <property type="entry name" value="PYOCHELIN SYNTHASE PCHF"/>
    <property type="match status" value="1"/>
</dbReference>
<dbReference type="PANTHER" id="PTHR45527">
    <property type="entry name" value="NONRIBOSOMAL PEPTIDE SYNTHETASE"/>
    <property type="match status" value="1"/>
</dbReference>
<dbReference type="GO" id="GO:0071766">
    <property type="term" value="P:Actinobacterium-type cell wall biogenesis"/>
    <property type="evidence" value="ECO:0007669"/>
    <property type="project" value="UniProtKB-ARBA"/>
</dbReference>
<dbReference type="PROSITE" id="PS00012">
    <property type="entry name" value="PHOSPHOPANTETHEINE"/>
    <property type="match status" value="1"/>
</dbReference>
<dbReference type="FunFam" id="3.40.50.12780:FF:000013">
    <property type="entry name" value="Long-chain-fatty-acid--AMP ligase FadD32"/>
    <property type="match status" value="1"/>
</dbReference>
<dbReference type="InterPro" id="IPR000873">
    <property type="entry name" value="AMP-dep_synth/lig_dom"/>
</dbReference>
<evidence type="ECO:0000259" key="6">
    <source>
        <dbReference type="PROSITE" id="PS50075"/>
    </source>
</evidence>
<dbReference type="PROSITE" id="PS00455">
    <property type="entry name" value="AMP_BINDING"/>
    <property type="match status" value="1"/>
</dbReference>
<dbReference type="Gene3D" id="3.30.559.30">
    <property type="entry name" value="Nonribosomal peptide synthetase, condensation domain"/>
    <property type="match status" value="1"/>
</dbReference>
<dbReference type="InterPro" id="IPR036736">
    <property type="entry name" value="ACP-like_sf"/>
</dbReference>
<evidence type="ECO:0000256" key="1">
    <source>
        <dbReference type="ARBA" id="ARBA00001957"/>
    </source>
</evidence>
<dbReference type="NCBIfam" id="TIGR01733">
    <property type="entry name" value="AA-adenyl-dom"/>
    <property type="match status" value="1"/>
</dbReference>
<reference evidence="7" key="1">
    <citation type="submission" date="2011-11" db="EMBL/GenBank/DDBJ databases">
        <title>Spiruchostatin biosynthetic gene cluster in Pseudomonas sp. Q71576.</title>
        <authorList>
            <person name="Potharla V.Y."/>
            <person name="Wang C."/>
            <person name="Cheng Y.-Q."/>
        </authorList>
    </citation>
    <scope>NUCLEOTIDE SEQUENCE</scope>
    <source>
        <strain evidence="7">Q71576</strain>
    </source>
</reference>
<dbReference type="Gene3D" id="1.10.1200.10">
    <property type="entry name" value="ACP-like"/>
    <property type="match status" value="2"/>
</dbReference>
<protein>
    <submittedName>
        <fullName evidence="7">Nonribosomal peptide synthetase SpiA</fullName>
    </submittedName>
</protein>
<dbReference type="Pfam" id="PF00501">
    <property type="entry name" value="AMP-binding"/>
    <property type="match status" value="2"/>
</dbReference>
<dbReference type="Pfam" id="PF00668">
    <property type="entry name" value="Condensation"/>
    <property type="match status" value="1"/>
</dbReference>
<sequence>MNPPYNEQPRVLPRLSLSEQLMLRADAFPDLLAFASLDQSKGVSLTNADLCERAAAIAYRLAKCTSPGDRVLLSYDHPLDFIPAFFGCCFSGTIAVPVAPRTNGETVAAILLDCGATIALTAQGGKESSGIDWLQTDDNERRASFMRLADENNPALLQYTSGSTRTPRGVAVTQASLRTTIEDLDRAALHDAQSVMVSWLPYFHDMGLVYGILTPLYCGFSAYLMPPESFIAQPLSWLRAIAAVRGTHTAAPNFAYALCADRAADLLPGTDLSSLRFALNGAEPIRCDSVRRFEAAFAPFGMSSSVVIPGYGLAEATLKVTSGRCGEGTRSRHFEPDALAVGKVVPCHQGVELASCGTSSVGASILIVDPATLVPCKPDVIGEIWVAGQSVADGYWSREHETLEIFQACLAAGGGPWLRTGDLGFLQQDELFVVGRLKDLIIVGGRNIYCYDLEDSVSECHSDIRKGRVFAVAVEGEDGEEVLIGAEVRSSCKEGDTRAILARIRTELKTRHDVGAVRIVLLKRGSILRTSSGKTRRAATRDALFRGELQVIADSNGQSAEVDDDILLQIARFVPGAVSEPTSRLIDAGLDSLSAARLAAAIYSRYGVRLKFETLCAASVDSLRRDIANAQSVAVAESLASYSIDFTRPFELSEMQQAYWIGQQSGVPLGSVRPHIRVDFEVDHAQVPSLSLRLAALVTAHPALRMSVQEDGRGIIDRHGYDPIIGHRDLRGLAQQNLAEALSAVRDELAQDNRQALSACFTRLTDTNTLLHLRLGLLAGDLRSVLLLVRELVNGPSLAPGFWGMERRTSPMPLDVREAWLRKVASIAPAPDLPQAMAASDVDTPRFVTCHQELSQELTTALALNAQALGVTLSSICMAAFVDVLRLWSTSPELTINVTCSTRSGLTEQAIGDFTSSILLSLCESHGSFADLSRAIQQQVWRELDDPCSTGISMLRELSRRNGSPVLMPIVLTSLLSGDPADDLSVLDSIGLMVNVSNPTPQVSLHNILARRDGCLMMMWEYVEQLFPAGMIEAMFASFVDVLTMIAHTPSAVEYPVLAKLPAVQHARHLKANSTNRDRSPRRLSTPFIERATETPDAIAVIFGDQITTYGDLLQDAEDIAARLQRKGVSRGDIIAAIVEPGPRAVAALIGIGIAGAVYLPIEPSWPLTRIEELLYESKAGYAVVMHSMDLPIPMLQLDEKPGRLRPEPVGGAPSDVAYVIFTSGSTGRPKGVVITHEAAANTIDDINERFSVGPADRALCVSSLAFDLSVYDIFGLLAVGGAVVFPERLRDPDAIAQALTAAGVTIWNSVPAVLELLLDVAAPHSSTLRLVLLSGDWIAPAFTARIRQVFTQAEPISLGGATEVSIWSVIHPIVPGDAARVSIPYGAPLSNQQCFVRAPDGRERPDGVAGELLLGGRGLAQAYCGNDAETNRRFFTDQDGNRLYRTGDLARWMATGELELLGRMDDQVKVQGYRIELGEIEAVAMKAGGISRAVASVVRRRGATVIQLHVLVSQGMPGEVVTSVRAALAHHLPAYMQPHHVGVLDTLPLTANGKVDRSRLPAPPEPRAALPMRGDVLLETMMMQAYVEVVGIGIDPQQRFFDAGATSLHIVRLRALLESRGIAIPSLADFFSLATIRSIATSSMEGVSANSNQNDIACMRAYKQRLRARRGEL</sequence>
<dbReference type="InterPro" id="IPR042099">
    <property type="entry name" value="ANL_N_sf"/>
</dbReference>
<dbReference type="GO" id="GO:0031177">
    <property type="term" value="F:phosphopantetheine binding"/>
    <property type="evidence" value="ECO:0007669"/>
    <property type="project" value="TreeGrafter"/>
</dbReference>
<dbReference type="InterPro" id="IPR006162">
    <property type="entry name" value="Ppantetheine_attach_site"/>
</dbReference>
<dbReference type="GO" id="GO:0043041">
    <property type="term" value="P:amino acid activation for nonribosomal peptide biosynthetic process"/>
    <property type="evidence" value="ECO:0007669"/>
    <property type="project" value="TreeGrafter"/>
</dbReference>
<dbReference type="InterPro" id="IPR009081">
    <property type="entry name" value="PP-bd_ACP"/>
</dbReference>
<comment type="similarity">
    <text evidence="2">Belongs to the ATP-dependent AMP-binding enzyme family.</text>
</comment>
<keyword evidence="4" id="KW-0597">Phosphoprotein</keyword>
<proteinExistence type="inferred from homology"/>
<dbReference type="CDD" id="cd05931">
    <property type="entry name" value="FAAL"/>
    <property type="match status" value="1"/>
</dbReference>
<dbReference type="GO" id="GO:0016874">
    <property type="term" value="F:ligase activity"/>
    <property type="evidence" value="ECO:0007669"/>
    <property type="project" value="UniProtKB-KW"/>
</dbReference>
<dbReference type="InterPro" id="IPR023213">
    <property type="entry name" value="CAT-like_dom_sf"/>
</dbReference>
<evidence type="ECO:0000256" key="4">
    <source>
        <dbReference type="ARBA" id="ARBA00022553"/>
    </source>
</evidence>
<evidence type="ECO:0000256" key="2">
    <source>
        <dbReference type="ARBA" id="ARBA00006432"/>
    </source>
</evidence>
<dbReference type="InterPro" id="IPR040097">
    <property type="entry name" value="FAAL/FAAC"/>
</dbReference>
<dbReference type="InterPro" id="IPR045851">
    <property type="entry name" value="AMP-bd_C_sf"/>
</dbReference>
<evidence type="ECO:0000256" key="3">
    <source>
        <dbReference type="ARBA" id="ARBA00022450"/>
    </source>
</evidence>
<organism evidence="7">
    <name type="scientific">Pseudomonas sp. Q71576</name>
    <dbReference type="NCBI Taxonomy" id="1231908"/>
    <lineage>
        <taxon>Bacteria</taxon>
        <taxon>Pseudomonadati</taxon>
        <taxon>Pseudomonadota</taxon>
        <taxon>Gammaproteobacteria</taxon>
        <taxon>Pseudomonadales</taxon>
        <taxon>Pseudomonadaceae</taxon>
        <taxon>Pseudomonas</taxon>
    </lineage>
</organism>
<dbReference type="Gene3D" id="3.30.300.30">
    <property type="match status" value="2"/>
</dbReference>
<feature type="domain" description="Carrier" evidence="6">
    <location>
        <begin position="1572"/>
        <end position="1648"/>
    </location>
</feature>
<dbReference type="Gene3D" id="3.30.559.10">
    <property type="entry name" value="Chloramphenicol acetyltransferase-like domain"/>
    <property type="match status" value="1"/>
</dbReference>